<dbReference type="EMBL" id="MU839852">
    <property type="protein sequence ID" value="KAK1749739.1"/>
    <property type="molecule type" value="Genomic_DNA"/>
</dbReference>
<dbReference type="GO" id="GO:0005576">
    <property type="term" value="C:extracellular region"/>
    <property type="evidence" value="ECO:0007669"/>
    <property type="project" value="InterPro"/>
</dbReference>
<feature type="region of interest" description="Disordered" evidence="2">
    <location>
        <begin position="55"/>
        <end position="101"/>
    </location>
</feature>
<proteinExistence type="predicted"/>
<evidence type="ECO:0000256" key="3">
    <source>
        <dbReference type="SAM" id="SignalP"/>
    </source>
</evidence>
<dbReference type="GO" id="GO:0005975">
    <property type="term" value="P:carbohydrate metabolic process"/>
    <property type="evidence" value="ECO:0007669"/>
    <property type="project" value="InterPro"/>
</dbReference>
<feature type="domain" description="CBM1" evidence="4">
    <location>
        <begin position="18"/>
        <end position="54"/>
    </location>
</feature>
<gene>
    <name evidence="5" type="ORF">QBC47DRAFT_365801</name>
</gene>
<dbReference type="PROSITE" id="PS00562">
    <property type="entry name" value="CBM1_1"/>
    <property type="match status" value="1"/>
</dbReference>
<dbReference type="PROSITE" id="PS51164">
    <property type="entry name" value="CBM1_2"/>
    <property type="match status" value="1"/>
</dbReference>
<keyword evidence="1 3" id="KW-0732">Signal</keyword>
<evidence type="ECO:0000256" key="1">
    <source>
        <dbReference type="ARBA" id="ARBA00022729"/>
    </source>
</evidence>
<name>A0AAJ0B126_9PEZI</name>
<dbReference type="AlphaFoldDB" id="A0AAJ0B126"/>
<dbReference type="Pfam" id="PF00734">
    <property type="entry name" value="CBM_1"/>
    <property type="match status" value="1"/>
</dbReference>
<organism evidence="5 6">
    <name type="scientific">Echria macrotheca</name>
    <dbReference type="NCBI Taxonomy" id="438768"/>
    <lineage>
        <taxon>Eukaryota</taxon>
        <taxon>Fungi</taxon>
        <taxon>Dikarya</taxon>
        <taxon>Ascomycota</taxon>
        <taxon>Pezizomycotina</taxon>
        <taxon>Sordariomycetes</taxon>
        <taxon>Sordariomycetidae</taxon>
        <taxon>Sordariales</taxon>
        <taxon>Schizotheciaceae</taxon>
        <taxon>Echria</taxon>
    </lineage>
</organism>
<sequence length="101" mass="10346">MLARLTLALAFLAANVVAQQAIYGQCGGQGWNGPTSCQAGTECKYQNDYYSQCLSENDHPDWLGEEDGGDDGSGDDGSGADDGSDDGSGEGDDQGGETTEG</sequence>
<feature type="signal peptide" evidence="3">
    <location>
        <begin position="1"/>
        <end position="18"/>
    </location>
</feature>
<dbReference type="SUPFAM" id="SSF57180">
    <property type="entry name" value="Cellulose-binding domain"/>
    <property type="match status" value="1"/>
</dbReference>
<feature type="chain" id="PRO_5042538297" description="CBM1 domain-containing protein" evidence="3">
    <location>
        <begin position="19"/>
        <end position="101"/>
    </location>
</feature>
<feature type="compositionally biased region" description="Acidic residues" evidence="2">
    <location>
        <begin position="63"/>
        <end position="101"/>
    </location>
</feature>
<dbReference type="InterPro" id="IPR035971">
    <property type="entry name" value="CBD_sf"/>
</dbReference>
<evidence type="ECO:0000256" key="2">
    <source>
        <dbReference type="SAM" id="MobiDB-lite"/>
    </source>
</evidence>
<protein>
    <recommendedName>
        <fullName evidence="4">CBM1 domain-containing protein</fullName>
    </recommendedName>
</protein>
<dbReference type="GO" id="GO:0030248">
    <property type="term" value="F:cellulose binding"/>
    <property type="evidence" value="ECO:0007669"/>
    <property type="project" value="InterPro"/>
</dbReference>
<evidence type="ECO:0000259" key="4">
    <source>
        <dbReference type="PROSITE" id="PS51164"/>
    </source>
</evidence>
<dbReference type="Proteomes" id="UP001239445">
    <property type="component" value="Unassembled WGS sequence"/>
</dbReference>
<dbReference type="InterPro" id="IPR000254">
    <property type="entry name" value="CBD"/>
</dbReference>
<keyword evidence="6" id="KW-1185">Reference proteome</keyword>
<comment type="caution">
    <text evidence="5">The sequence shown here is derived from an EMBL/GenBank/DDBJ whole genome shotgun (WGS) entry which is preliminary data.</text>
</comment>
<accession>A0AAJ0B126</accession>
<reference evidence="5" key="1">
    <citation type="submission" date="2023-06" db="EMBL/GenBank/DDBJ databases">
        <title>Genome-scale phylogeny and comparative genomics of the fungal order Sordariales.</title>
        <authorList>
            <consortium name="Lawrence Berkeley National Laboratory"/>
            <person name="Hensen N."/>
            <person name="Bonometti L."/>
            <person name="Westerberg I."/>
            <person name="Brannstrom I.O."/>
            <person name="Guillou S."/>
            <person name="Cros-Aarteil S."/>
            <person name="Calhoun S."/>
            <person name="Haridas S."/>
            <person name="Kuo A."/>
            <person name="Mondo S."/>
            <person name="Pangilinan J."/>
            <person name="Riley R."/>
            <person name="Labutti K."/>
            <person name="Andreopoulos B."/>
            <person name="Lipzen A."/>
            <person name="Chen C."/>
            <person name="Yanf M."/>
            <person name="Daum C."/>
            <person name="Ng V."/>
            <person name="Clum A."/>
            <person name="Steindorff A."/>
            <person name="Ohm R."/>
            <person name="Martin F."/>
            <person name="Silar P."/>
            <person name="Natvig D."/>
            <person name="Lalanne C."/>
            <person name="Gautier V."/>
            <person name="Ament-Velasquez S.L."/>
            <person name="Kruys A."/>
            <person name="Hutchinson M.I."/>
            <person name="Powell A.J."/>
            <person name="Barry K."/>
            <person name="Miller A.N."/>
            <person name="Grigoriev I.V."/>
            <person name="Debuchy R."/>
            <person name="Gladieux P."/>
            <person name="Thoren M.H."/>
            <person name="Johannesson H."/>
        </authorList>
    </citation>
    <scope>NUCLEOTIDE SEQUENCE</scope>
    <source>
        <strain evidence="5">PSN4</strain>
    </source>
</reference>
<dbReference type="SMART" id="SM00236">
    <property type="entry name" value="fCBD"/>
    <property type="match status" value="1"/>
</dbReference>
<evidence type="ECO:0000313" key="6">
    <source>
        <dbReference type="Proteomes" id="UP001239445"/>
    </source>
</evidence>
<evidence type="ECO:0000313" key="5">
    <source>
        <dbReference type="EMBL" id="KAK1749739.1"/>
    </source>
</evidence>